<feature type="transmembrane region" description="Helical" evidence="2">
    <location>
        <begin position="182"/>
        <end position="205"/>
    </location>
</feature>
<dbReference type="OrthoDB" id="3890746at2759"/>
<gene>
    <name evidence="3" type="ORF">K461DRAFT_297768</name>
</gene>
<name>A0A9P4IQR6_9PEZI</name>
<feature type="compositionally biased region" description="Polar residues" evidence="1">
    <location>
        <begin position="233"/>
        <end position="247"/>
    </location>
</feature>
<accession>A0A9P4IQR6</accession>
<evidence type="ECO:0000313" key="4">
    <source>
        <dbReference type="Proteomes" id="UP000799439"/>
    </source>
</evidence>
<dbReference type="Proteomes" id="UP000799439">
    <property type="component" value="Unassembled WGS sequence"/>
</dbReference>
<organism evidence="3 4">
    <name type="scientific">Myriangium duriaei CBS 260.36</name>
    <dbReference type="NCBI Taxonomy" id="1168546"/>
    <lineage>
        <taxon>Eukaryota</taxon>
        <taxon>Fungi</taxon>
        <taxon>Dikarya</taxon>
        <taxon>Ascomycota</taxon>
        <taxon>Pezizomycotina</taxon>
        <taxon>Dothideomycetes</taxon>
        <taxon>Dothideomycetidae</taxon>
        <taxon>Myriangiales</taxon>
        <taxon>Myriangiaceae</taxon>
        <taxon>Myriangium</taxon>
    </lineage>
</organism>
<sequence length="247" mass="27596">MAFSSFFNTLSIRAWSVVLVCYMMLHNIHNSPTKLRQIFITSSTLISAFLSVFILAFAGEVLHVYHSQRRTNPWWLLLWSHHFDDRGLKAAIGASVVVLVLDGVILVTSFSNHARRNIIRLIAATLATIAAAVELIYPAVLNQRAPATDTMQTWTCRWSDSVTPVSAGFPNDFPAICRQSKFVSYGAVPLFVLQMVVLGVSIWALTKEEQDRKESEKQMEGDDGSERFESWSHAKSSFSTSITAARP</sequence>
<feature type="transmembrane region" description="Helical" evidence="2">
    <location>
        <begin position="86"/>
        <end position="107"/>
    </location>
</feature>
<proteinExistence type="predicted"/>
<evidence type="ECO:0000256" key="2">
    <source>
        <dbReference type="SAM" id="Phobius"/>
    </source>
</evidence>
<evidence type="ECO:0000256" key="1">
    <source>
        <dbReference type="SAM" id="MobiDB-lite"/>
    </source>
</evidence>
<feature type="region of interest" description="Disordered" evidence="1">
    <location>
        <begin position="209"/>
        <end position="247"/>
    </location>
</feature>
<feature type="transmembrane region" description="Helical" evidence="2">
    <location>
        <begin position="45"/>
        <end position="66"/>
    </location>
</feature>
<feature type="transmembrane region" description="Helical" evidence="2">
    <location>
        <begin position="119"/>
        <end position="140"/>
    </location>
</feature>
<dbReference type="EMBL" id="ML996093">
    <property type="protein sequence ID" value="KAF2148342.1"/>
    <property type="molecule type" value="Genomic_DNA"/>
</dbReference>
<keyword evidence="2" id="KW-1133">Transmembrane helix</keyword>
<comment type="caution">
    <text evidence="3">The sequence shown here is derived from an EMBL/GenBank/DDBJ whole genome shotgun (WGS) entry which is preliminary data.</text>
</comment>
<keyword evidence="2" id="KW-0472">Membrane</keyword>
<feature type="compositionally biased region" description="Basic and acidic residues" evidence="1">
    <location>
        <begin position="209"/>
        <end position="232"/>
    </location>
</feature>
<protein>
    <submittedName>
        <fullName evidence="3">Uncharacterized protein</fullName>
    </submittedName>
</protein>
<dbReference type="AlphaFoldDB" id="A0A9P4IQR6"/>
<feature type="transmembrane region" description="Helical" evidence="2">
    <location>
        <begin position="6"/>
        <end position="25"/>
    </location>
</feature>
<evidence type="ECO:0000313" key="3">
    <source>
        <dbReference type="EMBL" id="KAF2148342.1"/>
    </source>
</evidence>
<reference evidence="3" key="1">
    <citation type="journal article" date="2020" name="Stud. Mycol.">
        <title>101 Dothideomycetes genomes: a test case for predicting lifestyles and emergence of pathogens.</title>
        <authorList>
            <person name="Haridas S."/>
            <person name="Albert R."/>
            <person name="Binder M."/>
            <person name="Bloem J."/>
            <person name="Labutti K."/>
            <person name="Salamov A."/>
            <person name="Andreopoulos B."/>
            <person name="Baker S."/>
            <person name="Barry K."/>
            <person name="Bills G."/>
            <person name="Bluhm B."/>
            <person name="Cannon C."/>
            <person name="Castanera R."/>
            <person name="Culley D."/>
            <person name="Daum C."/>
            <person name="Ezra D."/>
            <person name="Gonzalez J."/>
            <person name="Henrissat B."/>
            <person name="Kuo A."/>
            <person name="Liang C."/>
            <person name="Lipzen A."/>
            <person name="Lutzoni F."/>
            <person name="Magnuson J."/>
            <person name="Mondo S."/>
            <person name="Nolan M."/>
            <person name="Ohm R."/>
            <person name="Pangilinan J."/>
            <person name="Park H.-J."/>
            <person name="Ramirez L."/>
            <person name="Alfaro M."/>
            <person name="Sun H."/>
            <person name="Tritt A."/>
            <person name="Yoshinaga Y."/>
            <person name="Zwiers L.-H."/>
            <person name="Turgeon B."/>
            <person name="Goodwin S."/>
            <person name="Spatafora J."/>
            <person name="Crous P."/>
            <person name="Grigoriev I."/>
        </authorList>
    </citation>
    <scope>NUCLEOTIDE SEQUENCE</scope>
    <source>
        <strain evidence="3">CBS 260.36</strain>
    </source>
</reference>
<keyword evidence="4" id="KW-1185">Reference proteome</keyword>
<keyword evidence="2" id="KW-0812">Transmembrane</keyword>